<organism evidence="9 10">
    <name type="scientific">Eiseniibacteriota bacterium</name>
    <dbReference type="NCBI Taxonomy" id="2212470"/>
    <lineage>
        <taxon>Bacteria</taxon>
        <taxon>Candidatus Eiseniibacteriota</taxon>
    </lineage>
</organism>
<evidence type="ECO:0000256" key="1">
    <source>
        <dbReference type="ARBA" id="ARBA00003041"/>
    </source>
</evidence>
<keyword evidence="6" id="KW-1006">Bacterial flagellum protein export</keyword>
<protein>
    <recommendedName>
        <fullName evidence="8">Flagellar assembly protein FliH/Type III secretion system HrpE domain-containing protein</fullName>
    </recommendedName>
</protein>
<dbReference type="GO" id="GO:0015031">
    <property type="term" value="P:protein transport"/>
    <property type="evidence" value="ECO:0007669"/>
    <property type="project" value="UniProtKB-KW"/>
</dbReference>
<dbReference type="InterPro" id="IPR051472">
    <property type="entry name" value="T3SS_Stator/FliH"/>
</dbReference>
<dbReference type="GO" id="GO:0005829">
    <property type="term" value="C:cytosol"/>
    <property type="evidence" value="ECO:0007669"/>
    <property type="project" value="TreeGrafter"/>
</dbReference>
<comment type="function">
    <text evidence="1">Needed for flagellar regrowth and assembly.</text>
</comment>
<evidence type="ECO:0000256" key="7">
    <source>
        <dbReference type="SAM" id="MobiDB-lite"/>
    </source>
</evidence>
<dbReference type="Pfam" id="PF02108">
    <property type="entry name" value="FliH"/>
    <property type="match status" value="1"/>
</dbReference>
<keyword evidence="5" id="KW-0653">Protein transport</keyword>
<feature type="region of interest" description="Disordered" evidence="7">
    <location>
        <begin position="207"/>
        <end position="229"/>
    </location>
</feature>
<dbReference type="PANTHER" id="PTHR34982:SF1">
    <property type="entry name" value="FLAGELLAR ASSEMBLY PROTEIN FLIH"/>
    <property type="match status" value="1"/>
</dbReference>
<name>A0A956N973_UNCEI</name>
<evidence type="ECO:0000313" key="10">
    <source>
        <dbReference type="Proteomes" id="UP000739538"/>
    </source>
</evidence>
<evidence type="ECO:0000256" key="2">
    <source>
        <dbReference type="ARBA" id="ARBA00006602"/>
    </source>
</evidence>
<evidence type="ECO:0000256" key="3">
    <source>
        <dbReference type="ARBA" id="ARBA00022448"/>
    </source>
</evidence>
<proteinExistence type="inferred from homology"/>
<keyword evidence="4" id="KW-1005">Bacterial flagellum biogenesis</keyword>
<evidence type="ECO:0000256" key="5">
    <source>
        <dbReference type="ARBA" id="ARBA00022927"/>
    </source>
</evidence>
<evidence type="ECO:0000256" key="6">
    <source>
        <dbReference type="ARBA" id="ARBA00023225"/>
    </source>
</evidence>
<gene>
    <name evidence="9" type="ORF">KDA27_01675</name>
</gene>
<sequence>MSSLVRNIVDSGSPLRLAPPRDGKRSREAPLLYTERDMSDAVRQAVQRGREEAAQEAEAYVRRLDRNVESALEAVGYLLEGLEAARRDMLDLASRELIELALMVARSVVGSEIELRPESIQPVVDELLEELRDAERVTIRVHPDTLHLLQKQGAAVSDDRVRWVADVGLGTADARVDSDRGGWDAAVETRWARVADAVRAARTTQVLEEADNAARERGEAAEDEEEDAA</sequence>
<dbReference type="PANTHER" id="PTHR34982">
    <property type="entry name" value="YOP PROTEINS TRANSLOCATION PROTEIN L"/>
    <property type="match status" value="1"/>
</dbReference>
<dbReference type="EMBL" id="JAGQHS010000004">
    <property type="protein sequence ID" value="MCA9754482.1"/>
    <property type="molecule type" value="Genomic_DNA"/>
</dbReference>
<evidence type="ECO:0000313" key="9">
    <source>
        <dbReference type="EMBL" id="MCA9754482.1"/>
    </source>
</evidence>
<comment type="similarity">
    <text evidence="2">Belongs to the FliH family.</text>
</comment>
<evidence type="ECO:0000256" key="4">
    <source>
        <dbReference type="ARBA" id="ARBA00022795"/>
    </source>
</evidence>
<reference evidence="9" key="1">
    <citation type="submission" date="2020-04" db="EMBL/GenBank/DDBJ databases">
        <authorList>
            <person name="Zhang T."/>
        </authorList>
    </citation>
    <scope>NUCLEOTIDE SEQUENCE</scope>
    <source>
        <strain evidence="9">HKST-UBA02</strain>
    </source>
</reference>
<dbReference type="GO" id="GO:0044781">
    <property type="term" value="P:bacterial-type flagellum organization"/>
    <property type="evidence" value="ECO:0007669"/>
    <property type="project" value="UniProtKB-KW"/>
</dbReference>
<keyword evidence="3" id="KW-0813">Transport</keyword>
<accession>A0A956N973</accession>
<feature type="domain" description="Flagellar assembly protein FliH/Type III secretion system HrpE" evidence="8">
    <location>
        <begin position="77"/>
        <end position="194"/>
    </location>
</feature>
<dbReference type="Proteomes" id="UP000739538">
    <property type="component" value="Unassembled WGS sequence"/>
</dbReference>
<evidence type="ECO:0000259" key="8">
    <source>
        <dbReference type="Pfam" id="PF02108"/>
    </source>
</evidence>
<dbReference type="AlphaFoldDB" id="A0A956N973"/>
<comment type="caution">
    <text evidence="9">The sequence shown here is derived from an EMBL/GenBank/DDBJ whole genome shotgun (WGS) entry which is preliminary data.</text>
</comment>
<reference evidence="9" key="2">
    <citation type="journal article" date="2021" name="Microbiome">
        <title>Successional dynamics and alternative stable states in a saline activated sludge microbial community over 9 years.</title>
        <authorList>
            <person name="Wang Y."/>
            <person name="Ye J."/>
            <person name="Ju F."/>
            <person name="Liu L."/>
            <person name="Boyd J.A."/>
            <person name="Deng Y."/>
            <person name="Parks D.H."/>
            <person name="Jiang X."/>
            <person name="Yin X."/>
            <person name="Woodcroft B.J."/>
            <person name="Tyson G.W."/>
            <person name="Hugenholtz P."/>
            <person name="Polz M.F."/>
            <person name="Zhang T."/>
        </authorList>
    </citation>
    <scope>NUCLEOTIDE SEQUENCE</scope>
    <source>
        <strain evidence="9">HKST-UBA02</strain>
    </source>
</reference>
<feature type="compositionally biased region" description="Basic and acidic residues" evidence="7">
    <location>
        <begin position="19"/>
        <end position="31"/>
    </location>
</feature>
<dbReference type="InterPro" id="IPR018035">
    <property type="entry name" value="Flagellar_FliH/T3SS_HrpE"/>
</dbReference>
<feature type="region of interest" description="Disordered" evidence="7">
    <location>
        <begin position="1"/>
        <end position="31"/>
    </location>
</feature>